<organism evidence="6 7">
    <name type="scientific">Pycnococcus provasolii</name>
    <dbReference type="NCBI Taxonomy" id="41880"/>
    <lineage>
        <taxon>Eukaryota</taxon>
        <taxon>Viridiplantae</taxon>
        <taxon>Chlorophyta</taxon>
        <taxon>Pseudoscourfieldiophyceae</taxon>
        <taxon>Pseudoscourfieldiales</taxon>
        <taxon>Pycnococcaceae</taxon>
        <taxon>Pycnococcus</taxon>
    </lineage>
</organism>
<feature type="domain" description="Intradiol ring-cleavage dioxygenases" evidence="5">
    <location>
        <begin position="17"/>
        <end position="130"/>
    </location>
</feature>
<dbReference type="PANTHER" id="PTHR33711:SF10">
    <property type="entry name" value="INTRADIOL RING-CLEAVAGE DIOXYGENASES DOMAIN-CONTAINING PROTEIN"/>
    <property type="match status" value="1"/>
</dbReference>
<accession>A0A830HMG0</accession>
<dbReference type="AlphaFoldDB" id="A0A830HMG0"/>
<dbReference type="SUPFAM" id="SSF49482">
    <property type="entry name" value="Aromatic compound dioxygenase"/>
    <property type="match status" value="1"/>
</dbReference>
<evidence type="ECO:0000256" key="1">
    <source>
        <dbReference type="ARBA" id="ARBA00007825"/>
    </source>
</evidence>
<evidence type="ECO:0000313" key="7">
    <source>
        <dbReference type="Proteomes" id="UP000660262"/>
    </source>
</evidence>
<dbReference type="InterPro" id="IPR015889">
    <property type="entry name" value="Intradiol_dOase_core"/>
</dbReference>
<keyword evidence="2" id="KW-0223">Dioxygenase</keyword>
<dbReference type="OrthoDB" id="121380at2759"/>
<gene>
    <name evidence="6" type="ORF">PPROV_000654700</name>
</gene>
<sequence length="265" mass="28324">MENAPARTDGVLCEYNQDANKQETRLNITGRVLSARSECQPASATLDFWQADASGEYYDCPLCPVKAPAPFQDSFYCRGKVQADDNGRFFATTIMPHNYISRPVLHLHLKVHLGGEVHTTQLYFAHDPLSKSYSNDIVMDAQFDSETNTWVVHDHVIVVPHGIPSSASSTTTTEAATTTTSFTLPSTAVTTSAADTNKDSASTTPPPTATTTSTTGIFAPPSQTPTAVETTRPLKLNAADAPVTSNSHGTKALLVAIGIFAMCTG</sequence>
<proteinExistence type="inferred from homology"/>
<evidence type="ECO:0000259" key="5">
    <source>
        <dbReference type="Pfam" id="PF00775"/>
    </source>
</evidence>
<name>A0A830HMG0_9CHLO</name>
<dbReference type="GO" id="GO:0008199">
    <property type="term" value="F:ferric iron binding"/>
    <property type="evidence" value="ECO:0007669"/>
    <property type="project" value="InterPro"/>
</dbReference>
<evidence type="ECO:0000313" key="6">
    <source>
        <dbReference type="EMBL" id="GHP07805.1"/>
    </source>
</evidence>
<evidence type="ECO:0000256" key="3">
    <source>
        <dbReference type="ARBA" id="ARBA00023002"/>
    </source>
</evidence>
<dbReference type="EMBL" id="BNJQ01000018">
    <property type="protein sequence ID" value="GHP07805.1"/>
    <property type="molecule type" value="Genomic_DNA"/>
</dbReference>
<reference evidence="6" key="1">
    <citation type="submission" date="2020-10" db="EMBL/GenBank/DDBJ databases">
        <title>Unveiling of a novel bifunctional photoreceptor, Dualchrome1, isolated from a cosmopolitan green alga.</title>
        <authorList>
            <person name="Suzuki S."/>
            <person name="Kawachi M."/>
        </authorList>
    </citation>
    <scope>NUCLEOTIDE SEQUENCE</scope>
    <source>
        <strain evidence="6">NIES 2893</strain>
    </source>
</reference>
<dbReference type="CDD" id="cd00421">
    <property type="entry name" value="intradiol_dioxygenase"/>
    <property type="match status" value="1"/>
</dbReference>
<dbReference type="PANTHER" id="PTHR33711">
    <property type="entry name" value="DIOXYGENASE, PUTATIVE (AFU_ORTHOLOGUE AFUA_2G02910)-RELATED"/>
    <property type="match status" value="1"/>
</dbReference>
<keyword evidence="3" id="KW-0560">Oxidoreductase</keyword>
<dbReference type="Pfam" id="PF00775">
    <property type="entry name" value="Dioxygenase_C"/>
    <property type="match status" value="1"/>
</dbReference>
<protein>
    <recommendedName>
        <fullName evidence="5">Intradiol ring-cleavage dioxygenases domain-containing protein</fullName>
    </recommendedName>
</protein>
<comment type="similarity">
    <text evidence="1">Belongs to the intradiol ring-cleavage dioxygenase family.</text>
</comment>
<evidence type="ECO:0000256" key="2">
    <source>
        <dbReference type="ARBA" id="ARBA00022964"/>
    </source>
</evidence>
<feature type="region of interest" description="Disordered" evidence="4">
    <location>
        <begin position="190"/>
        <end position="228"/>
    </location>
</feature>
<dbReference type="Proteomes" id="UP000660262">
    <property type="component" value="Unassembled WGS sequence"/>
</dbReference>
<dbReference type="Gene3D" id="2.60.130.10">
    <property type="entry name" value="Aromatic compound dioxygenase"/>
    <property type="match status" value="1"/>
</dbReference>
<dbReference type="InterPro" id="IPR050770">
    <property type="entry name" value="Intradiol_RC_Dioxygenase"/>
</dbReference>
<evidence type="ECO:0000256" key="4">
    <source>
        <dbReference type="SAM" id="MobiDB-lite"/>
    </source>
</evidence>
<dbReference type="GO" id="GO:0016702">
    <property type="term" value="F:oxidoreductase activity, acting on single donors with incorporation of molecular oxygen, incorporation of two atoms of oxygen"/>
    <property type="evidence" value="ECO:0007669"/>
    <property type="project" value="InterPro"/>
</dbReference>
<keyword evidence="7" id="KW-1185">Reference proteome</keyword>
<dbReference type="InterPro" id="IPR000627">
    <property type="entry name" value="Intradiol_dOase_C"/>
</dbReference>
<comment type="caution">
    <text evidence="6">The sequence shown here is derived from an EMBL/GenBank/DDBJ whole genome shotgun (WGS) entry which is preliminary data.</text>
</comment>